<dbReference type="Pfam" id="PF00005">
    <property type="entry name" value="ABC_tran"/>
    <property type="match status" value="1"/>
</dbReference>
<dbReference type="AlphaFoldDB" id="A0A1H7G7S2"/>
<accession>A0A1H7G7S2</accession>
<protein>
    <submittedName>
        <fullName evidence="6">Iron complex transport system ATP-binding protein</fullName>
    </submittedName>
</protein>
<dbReference type="InterPro" id="IPR027417">
    <property type="entry name" value="P-loop_NTPase"/>
</dbReference>
<evidence type="ECO:0000313" key="7">
    <source>
        <dbReference type="Proteomes" id="UP000199297"/>
    </source>
</evidence>
<reference evidence="7" key="1">
    <citation type="submission" date="2016-10" db="EMBL/GenBank/DDBJ databases">
        <authorList>
            <person name="Varghese N."/>
            <person name="Submissions S."/>
        </authorList>
    </citation>
    <scope>NUCLEOTIDE SEQUENCE [LARGE SCALE GENOMIC DNA]</scope>
    <source>
        <strain evidence="7">CGMCC 1.9127</strain>
    </source>
</reference>
<sequence length="276" mass="30774">MNKLISVDALSWSVNKHNILNGISFDICQGDIIGIIGPNGAGKTSLLKCLLNQHKNWQGTIKLKNKALKQYKPHQLAQIFALVGQNPPAIFDLKVYDVVRMGLLPYKALFAHDNQADKKAITQALEKVGLLASQQQFFNTLSGGEQQRVLIAKALVQKAQVLILDEPTNHLDIFYQHQILQLVKALNITVIMTIHDLNLAAQYCSRLLLLNKGHLVSNASVTKVLNPELLSQVFALPCYRDDAQPNGVPRVYFYPPSDDNHNHAVTQRWQVTGTTK</sequence>
<evidence type="ECO:0000256" key="4">
    <source>
        <dbReference type="ARBA" id="ARBA00022840"/>
    </source>
</evidence>
<dbReference type="CDD" id="cd03214">
    <property type="entry name" value="ABC_Iron-Siderophores_B12_Hemin"/>
    <property type="match status" value="1"/>
</dbReference>
<dbReference type="SMART" id="SM00382">
    <property type="entry name" value="AAA"/>
    <property type="match status" value="1"/>
</dbReference>
<keyword evidence="3" id="KW-0547">Nucleotide-binding</keyword>
<dbReference type="Gene3D" id="3.40.50.300">
    <property type="entry name" value="P-loop containing nucleotide triphosphate hydrolases"/>
    <property type="match status" value="1"/>
</dbReference>
<comment type="similarity">
    <text evidence="1">Belongs to the ABC transporter superfamily.</text>
</comment>
<evidence type="ECO:0000256" key="3">
    <source>
        <dbReference type="ARBA" id="ARBA00022741"/>
    </source>
</evidence>
<dbReference type="InterPro" id="IPR017871">
    <property type="entry name" value="ABC_transporter-like_CS"/>
</dbReference>
<dbReference type="InterPro" id="IPR003593">
    <property type="entry name" value="AAA+_ATPase"/>
</dbReference>
<dbReference type="Proteomes" id="UP000199297">
    <property type="component" value="Unassembled WGS sequence"/>
</dbReference>
<dbReference type="PANTHER" id="PTHR42794">
    <property type="entry name" value="HEMIN IMPORT ATP-BINDING PROTEIN HMUV"/>
    <property type="match status" value="1"/>
</dbReference>
<evidence type="ECO:0000259" key="5">
    <source>
        <dbReference type="PROSITE" id="PS50893"/>
    </source>
</evidence>
<keyword evidence="2" id="KW-0813">Transport</keyword>
<dbReference type="PROSITE" id="PS00211">
    <property type="entry name" value="ABC_TRANSPORTER_1"/>
    <property type="match status" value="1"/>
</dbReference>
<dbReference type="EMBL" id="FOBI01000001">
    <property type="protein sequence ID" value="SEK31805.1"/>
    <property type="molecule type" value="Genomic_DNA"/>
</dbReference>
<dbReference type="FunFam" id="3.40.50.300:FF:000134">
    <property type="entry name" value="Iron-enterobactin ABC transporter ATP-binding protein"/>
    <property type="match status" value="1"/>
</dbReference>
<dbReference type="PROSITE" id="PS50893">
    <property type="entry name" value="ABC_TRANSPORTER_2"/>
    <property type="match status" value="1"/>
</dbReference>
<dbReference type="SUPFAM" id="SSF52540">
    <property type="entry name" value="P-loop containing nucleoside triphosphate hydrolases"/>
    <property type="match status" value="1"/>
</dbReference>
<dbReference type="InterPro" id="IPR003439">
    <property type="entry name" value="ABC_transporter-like_ATP-bd"/>
</dbReference>
<dbReference type="GO" id="GO:0005524">
    <property type="term" value="F:ATP binding"/>
    <property type="evidence" value="ECO:0007669"/>
    <property type="project" value="UniProtKB-KW"/>
</dbReference>
<proteinExistence type="inferred from homology"/>
<dbReference type="OrthoDB" id="5292475at2"/>
<dbReference type="PANTHER" id="PTHR42794:SF2">
    <property type="entry name" value="ABC TRANSPORTER ATP-BINDING PROTEIN"/>
    <property type="match status" value="1"/>
</dbReference>
<keyword evidence="4 6" id="KW-0067">ATP-binding</keyword>
<evidence type="ECO:0000313" key="6">
    <source>
        <dbReference type="EMBL" id="SEK31805.1"/>
    </source>
</evidence>
<evidence type="ECO:0000256" key="2">
    <source>
        <dbReference type="ARBA" id="ARBA00022448"/>
    </source>
</evidence>
<evidence type="ECO:0000256" key="1">
    <source>
        <dbReference type="ARBA" id="ARBA00005417"/>
    </source>
</evidence>
<organism evidence="6 7">
    <name type="scientific">Colwellia chukchiensis</name>
    <dbReference type="NCBI Taxonomy" id="641665"/>
    <lineage>
        <taxon>Bacteria</taxon>
        <taxon>Pseudomonadati</taxon>
        <taxon>Pseudomonadota</taxon>
        <taxon>Gammaproteobacteria</taxon>
        <taxon>Alteromonadales</taxon>
        <taxon>Colwelliaceae</taxon>
        <taxon>Colwellia</taxon>
    </lineage>
</organism>
<keyword evidence="7" id="KW-1185">Reference proteome</keyword>
<name>A0A1H7G7S2_9GAMM</name>
<gene>
    <name evidence="6" type="ORF">SAMN05216262_10156</name>
</gene>
<dbReference type="RefSeq" id="WP_085283147.1">
    <property type="nucleotide sequence ID" value="NZ_FOBI01000001.1"/>
</dbReference>
<dbReference type="GO" id="GO:0016887">
    <property type="term" value="F:ATP hydrolysis activity"/>
    <property type="evidence" value="ECO:0007669"/>
    <property type="project" value="InterPro"/>
</dbReference>
<feature type="domain" description="ABC transporter" evidence="5">
    <location>
        <begin position="5"/>
        <end position="237"/>
    </location>
</feature>
<dbReference type="STRING" id="641665.GCA_002104455_00647"/>